<evidence type="ECO:0000259" key="9">
    <source>
        <dbReference type="PROSITE" id="PS50893"/>
    </source>
</evidence>
<dbReference type="PANTHER" id="PTHR43790:SF3">
    <property type="entry name" value="D-ALLOSE IMPORT ATP-BINDING PROTEIN ALSA-RELATED"/>
    <property type="match status" value="1"/>
</dbReference>
<protein>
    <submittedName>
        <fullName evidence="10">Sugar ABC transporter ATP-binding protein</fullName>
    </submittedName>
</protein>
<dbReference type="PROSITE" id="PS00211">
    <property type="entry name" value="ABC_TRANSPORTER_1"/>
    <property type="match status" value="1"/>
</dbReference>
<proteinExistence type="predicted"/>
<dbReference type="EMBL" id="JBHTIU010000025">
    <property type="protein sequence ID" value="MFD0868871.1"/>
    <property type="molecule type" value="Genomic_DNA"/>
</dbReference>
<keyword evidence="6 10" id="KW-0067">ATP-binding</keyword>
<evidence type="ECO:0000313" key="11">
    <source>
        <dbReference type="Proteomes" id="UP001597120"/>
    </source>
</evidence>
<dbReference type="RefSeq" id="WP_144938111.1">
    <property type="nucleotide sequence ID" value="NZ_JBHTIU010000025.1"/>
</dbReference>
<feature type="domain" description="ABC transporter" evidence="9">
    <location>
        <begin position="254"/>
        <end position="497"/>
    </location>
</feature>
<feature type="domain" description="ABC transporter" evidence="9">
    <location>
        <begin position="6"/>
        <end position="243"/>
    </location>
</feature>
<reference evidence="11" key="1">
    <citation type="journal article" date="2019" name="Int. J. Syst. Evol. Microbiol.">
        <title>The Global Catalogue of Microorganisms (GCM) 10K type strain sequencing project: providing services to taxonomists for standard genome sequencing and annotation.</title>
        <authorList>
            <consortium name="The Broad Institute Genomics Platform"/>
            <consortium name="The Broad Institute Genome Sequencing Center for Infectious Disease"/>
            <person name="Wu L."/>
            <person name="Ma J."/>
        </authorList>
    </citation>
    <scope>NUCLEOTIDE SEQUENCE [LARGE SCALE GENOMIC DNA]</scope>
    <source>
        <strain evidence="11">CCUG 57263</strain>
    </source>
</reference>
<evidence type="ECO:0000256" key="5">
    <source>
        <dbReference type="ARBA" id="ARBA00022741"/>
    </source>
</evidence>
<sequence>MDEILLEMKGITKSYFGIKALSSANLQIRKGEVHALMGENGAGKSTLMKVLTGLVKPDEGEIYFQGERVTIGSPKAALDMGIAMIHQELNPIPEMTIAENLFLGRESRYSYLPFVNRRRIHEDTERLLQEYHLSLTPNQKVKELNVAQKQMLEIIKALTYDAKLIIMDEPTSALSDEEVQTLFAVIKRIKQEGVPVIYISHRMEEIFALADRVTVLRDGEYIGTEPISNLTKESLITMMVGRPLTSIFPKTEAAIGEPVLEVRGLTRKGVFEEISFQVHRGEILGIAGLMGAGRSEVMRAVFGIDRADSGEIWIDGVKASIRRPIDAIALGMAMVTEDRKEQGLVLSRSIRENISLANLHKVARSGFVRSREEKRLCELMMKEISIKASGLGQQVSFLSGGNQQKVVLAKWLINRPKVLILDEPTRGIDVKAKAEIYRLISEFACQGMCIVMVSSELPEIMGMSDRILVMGEGRIKGEFWRDRVTQEEILECAIGGDGIV</sequence>
<evidence type="ECO:0000256" key="8">
    <source>
        <dbReference type="ARBA" id="ARBA00023136"/>
    </source>
</evidence>
<keyword evidence="11" id="KW-1185">Reference proteome</keyword>
<keyword evidence="2" id="KW-1003">Cell membrane</keyword>
<dbReference type="SMART" id="SM00382">
    <property type="entry name" value="AAA"/>
    <property type="match status" value="2"/>
</dbReference>
<dbReference type="CDD" id="cd03215">
    <property type="entry name" value="ABC_Carb_Monos_II"/>
    <property type="match status" value="1"/>
</dbReference>
<dbReference type="PROSITE" id="PS50893">
    <property type="entry name" value="ABC_TRANSPORTER_2"/>
    <property type="match status" value="2"/>
</dbReference>
<dbReference type="Gene3D" id="3.40.50.300">
    <property type="entry name" value="P-loop containing nucleotide triphosphate hydrolases"/>
    <property type="match status" value="2"/>
</dbReference>
<keyword evidence="3" id="KW-0762">Sugar transport</keyword>
<dbReference type="GO" id="GO:0005524">
    <property type="term" value="F:ATP binding"/>
    <property type="evidence" value="ECO:0007669"/>
    <property type="project" value="UniProtKB-KW"/>
</dbReference>
<keyword evidence="4" id="KW-0677">Repeat</keyword>
<comment type="caution">
    <text evidence="10">The sequence shown here is derived from an EMBL/GenBank/DDBJ whole genome shotgun (WGS) entry which is preliminary data.</text>
</comment>
<evidence type="ECO:0000256" key="7">
    <source>
        <dbReference type="ARBA" id="ARBA00022967"/>
    </source>
</evidence>
<evidence type="ECO:0000313" key="10">
    <source>
        <dbReference type="EMBL" id="MFD0868871.1"/>
    </source>
</evidence>
<gene>
    <name evidence="10" type="ORF">ACFQ03_06890</name>
</gene>
<keyword evidence="8" id="KW-0472">Membrane</keyword>
<accession>A0ABW3D7B0</accession>
<evidence type="ECO:0000256" key="1">
    <source>
        <dbReference type="ARBA" id="ARBA00022448"/>
    </source>
</evidence>
<evidence type="ECO:0000256" key="3">
    <source>
        <dbReference type="ARBA" id="ARBA00022597"/>
    </source>
</evidence>
<organism evidence="10 11">
    <name type="scientific">Paenibacillus residui</name>
    <dbReference type="NCBI Taxonomy" id="629724"/>
    <lineage>
        <taxon>Bacteria</taxon>
        <taxon>Bacillati</taxon>
        <taxon>Bacillota</taxon>
        <taxon>Bacilli</taxon>
        <taxon>Bacillales</taxon>
        <taxon>Paenibacillaceae</taxon>
        <taxon>Paenibacillus</taxon>
    </lineage>
</organism>
<evidence type="ECO:0000256" key="4">
    <source>
        <dbReference type="ARBA" id="ARBA00022737"/>
    </source>
</evidence>
<keyword evidence="1" id="KW-0813">Transport</keyword>
<dbReference type="Proteomes" id="UP001597120">
    <property type="component" value="Unassembled WGS sequence"/>
</dbReference>
<dbReference type="InterPro" id="IPR027417">
    <property type="entry name" value="P-loop_NTPase"/>
</dbReference>
<dbReference type="CDD" id="cd03216">
    <property type="entry name" value="ABC_Carb_Monos_I"/>
    <property type="match status" value="1"/>
</dbReference>
<dbReference type="InterPro" id="IPR003593">
    <property type="entry name" value="AAA+_ATPase"/>
</dbReference>
<dbReference type="PANTHER" id="PTHR43790">
    <property type="entry name" value="CARBOHYDRATE TRANSPORT ATP-BINDING PROTEIN MG119-RELATED"/>
    <property type="match status" value="1"/>
</dbReference>
<evidence type="ECO:0000256" key="2">
    <source>
        <dbReference type="ARBA" id="ARBA00022475"/>
    </source>
</evidence>
<evidence type="ECO:0000256" key="6">
    <source>
        <dbReference type="ARBA" id="ARBA00022840"/>
    </source>
</evidence>
<name>A0ABW3D7B0_9BACL</name>
<dbReference type="InterPro" id="IPR050107">
    <property type="entry name" value="ABC_carbohydrate_import_ATPase"/>
</dbReference>
<dbReference type="SUPFAM" id="SSF52540">
    <property type="entry name" value="P-loop containing nucleoside triphosphate hydrolases"/>
    <property type="match status" value="2"/>
</dbReference>
<keyword evidence="7" id="KW-1278">Translocase</keyword>
<dbReference type="InterPro" id="IPR017871">
    <property type="entry name" value="ABC_transporter-like_CS"/>
</dbReference>
<keyword evidence="5" id="KW-0547">Nucleotide-binding</keyword>
<dbReference type="InterPro" id="IPR003439">
    <property type="entry name" value="ABC_transporter-like_ATP-bd"/>
</dbReference>
<dbReference type="Pfam" id="PF00005">
    <property type="entry name" value="ABC_tran"/>
    <property type="match status" value="2"/>
</dbReference>